<name>X1F6S8_9ZZZZ</name>
<comment type="caution">
    <text evidence="2">The sequence shown here is derived from an EMBL/GenBank/DDBJ whole genome shotgun (WGS) entry which is preliminary data.</text>
</comment>
<evidence type="ECO:0000256" key="1">
    <source>
        <dbReference type="SAM" id="MobiDB-lite"/>
    </source>
</evidence>
<feature type="non-terminal residue" evidence="2">
    <location>
        <position position="1"/>
    </location>
</feature>
<dbReference type="EMBL" id="BART01030338">
    <property type="protein sequence ID" value="GAH16468.1"/>
    <property type="molecule type" value="Genomic_DNA"/>
</dbReference>
<feature type="compositionally biased region" description="Polar residues" evidence="1">
    <location>
        <begin position="240"/>
        <end position="256"/>
    </location>
</feature>
<accession>X1F6S8</accession>
<dbReference type="AlphaFoldDB" id="X1F6S8"/>
<feature type="region of interest" description="Disordered" evidence="1">
    <location>
        <begin position="236"/>
        <end position="263"/>
    </location>
</feature>
<evidence type="ECO:0000313" key="2">
    <source>
        <dbReference type="EMBL" id="GAH16468.1"/>
    </source>
</evidence>
<reference evidence="2" key="1">
    <citation type="journal article" date="2014" name="Front. Microbiol.">
        <title>High frequency of phylogenetically diverse reductive dehalogenase-homologous genes in deep subseafloor sedimentary metagenomes.</title>
        <authorList>
            <person name="Kawai M."/>
            <person name="Futagami T."/>
            <person name="Toyoda A."/>
            <person name="Takaki Y."/>
            <person name="Nishi S."/>
            <person name="Hori S."/>
            <person name="Arai W."/>
            <person name="Tsubouchi T."/>
            <person name="Morono Y."/>
            <person name="Uchiyama I."/>
            <person name="Ito T."/>
            <person name="Fujiyama A."/>
            <person name="Inagaki F."/>
            <person name="Takami H."/>
        </authorList>
    </citation>
    <scope>NUCLEOTIDE SEQUENCE</scope>
    <source>
        <strain evidence="2">Expedition CK06-06</strain>
    </source>
</reference>
<feature type="non-terminal residue" evidence="2">
    <location>
        <position position="263"/>
    </location>
</feature>
<gene>
    <name evidence="2" type="ORF">S01H4_53004</name>
</gene>
<protein>
    <submittedName>
        <fullName evidence="2">Uncharacterized protein</fullName>
    </submittedName>
</protein>
<proteinExistence type="predicted"/>
<organism evidence="2">
    <name type="scientific">marine sediment metagenome</name>
    <dbReference type="NCBI Taxonomy" id="412755"/>
    <lineage>
        <taxon>unclassified sequences</taxon>
        <taxon>metagenomes</taxon>
        <taxon>ecological metagenomes</taxon>
    </lineage>
</organism>
<sequence>WEEGTNAPTVEEVNKLIDVLDLKEDKAFQAEREKIGEVNTNLTAYQNIGGKNESGKINITAPATDLAKHWDGFKVGGIKPAYEPIVWAVKPPEGSYIDNVLKWGVGAVNVDECRVVGDYKCDGGTPGFTADKGWHPNSMVKLGERQTQGRFPANVILSHHPECEQVGVKRVRGGTAIRKNVGISERGNIGTVFAAKNRGKEPDVGFTGPNGYETVESWNCHPDCPIKMLDEMSGEVRQGNAGQQANASSIFGSNSNRNKRTVF</sequence>